<organism evidence="1 2">
    <name type="scientific">Dovyalis caffra</name>
    <dbReference type="NCBI Taxonomy" id="77055"/>
    <lineage>
        <taxon>Eukaryota</taxon>
        <taxon>Viridiplantae</taxon>
        <taxon>Streptophyta</taxon>
        <taxon>Embryophyta</taxon>
        <taxon>Tracheophyta</taxon>
        <taxon>Spermatophyta</taxon>
        <taxon>Magnoliopsida</taxon>
        <taxon>eudicotyledons</taxon>
        <taxon>Gunneridae</taxon>
        <taxon>Pentapetalae</taxon>
        <taxon>rosids</taxon>
        <taxon>fabids</taxon>
        <taxon>Malpighiales</taxon>
        <taxon>Salicaceae</taxon>
        <taxon>Flacourtieae</taxon>
        <taxon>Dovyalis</taxon>
    </lineage>
</organism>
<comment type="caution">
    <text evidence="1">The sequence shown here is derived from an EMBL/GenBank/DDBJ whole genome shotgun (WGS) entry which is preliminary data.</text>
</comment>
<gene>
    <name evidence="1" type="ORF">DCAF_LOCUS11814</name>
</gene>
<evidence type="ECO:0000313" key="2">
    <source>
        <dbReference type="Proteomes" id="UP001314170"/>
    </source>
</evidence>
<dbReference type="AlphaFoldDB" id="A0AAV1RMZ2"/>
<feature type="non-terminal residue" evidence="1">
    <location>
        <position position="1"/>
    </location>
</feature>
<sequence>ETKLLPLLRGHDLIHHIDGTMAPLAPTVEHNIPNLAYVARYCQDKLVLNWSC</sequence>
<proteinExistence type="predicted"/>
<keyword evidence="2" id="KW-1185">Reference proteome</keyword>
<evidence type="ECO:0000313" key="1">
    <source>
        <dbReference type="EMBL" id="CAK7336792.1"/>
    </source>
</evidence>
<dbReference type="Proteomes" id="UP001314170">
    <property type="component" value="Unassembled WGS sequence"/>
</dbReference>
<dbReference type="EMBL" id="CAWUPB010001009">
    <property type="protein sequence ID" value="CAK7336792.1"/>
    <property type="molecule type" value="Genomic_DNA"/>
</dbReference>
<reference evidence="1 2" key="1">
    <citation type="submission" date="2024-01" db="EMBL/GenBank/DDBJ databases">
        <authorList>
            <person name="Waweru B."/>
        </authorList>
    </citation>
    <scope>NUCLEOTIDE SEQUENCE [LARGE SCALE GENOMIC DNA]</scope>
</reference>
<protein>
    <submittedName>
        <fullName evidence="1">Uncharacterized protein</fullName>
    </submittedName>
</protein>
<name>A0AAV1RMZ2_9ROSI</name>
<accession>A0AAV1RMZ2</accession>